<organism evidence="2 3">
    <name type="scientific">Magnusiomyces paraingens</name>
    <dbReference type="NCBI Taxonomy" id="2606893"/>
    <lineage>
        <taxon>Eukaryota</taxon>
        <taxon>Fungi</taxon>
        <taxon>Dikarya</taxon>
        <taxon>Ascomycota</taxon>
        <taxon>Saccharomycotina</taxon>
        <taxon>Dipodascomycetes</taxon>
        <taxon>Dipodascales</taxon>
        <taxon>Dipodascaceae</taxon>
        <taxon>Magnusiomyces</taxon>
    </lineage>
</organism>
<feature type="region of interest" description="Disordered" evidence="1">
    <location>
        <begin position="633"/>
        <end position="777"/>
    </location>
</feature>
<evidence type="ECO:0000313" key="3">
    <source>
        <dbReference type="Proteomes" id="UP000398389"/>
    </source>
</evidence>
<dbReference type="EMBL" id="CABVLU010000003">
    <property type="protein sequence ID" value="VVT55240.1"/>
    <property type="molecule type" value="Genomic_DNA"/>
</dbReference>
<reference evidence="2 3" key="1">
    <citation type="submission" date="2019-09" db="EMBL/GenBank/DDBJ databases">
        <authorList>
            <person name="Brejova B."/>
        </authorList>
    </citation>
    <scope>NUCLEOTIDE SEQUENCE [LARGE SCALE GENOMIC DNA]</scope>
</reference>
<dbReference type="AlphaFoldDB" id="A0A5E8BZW0"/>
<evidence type="ECO:0000256" key="1">
    <source>
        <dbReference type="SAM" id="MobiDB-lite"/>
    </source>
</evidence>
<dbReference type="InterPro" id="IPR052293">
    <property type="entry name" value="SRRP"/>
</dbReference>
<dbReference type="PANTHER" id="PTHR12239:SF41">
    <property type="entry name" value="MEMBRANE ASSOCIATED PROTEIN, PUTATIVE-RELATED"/>
    <property type="match status" value="1"/>
</dbReference>
<dbReference type="Proteomes" id="UP000398389">
    <property type="component" value="Unassembled WGS sequence"/>
</dbReference>
<keyword evidence="3" id="KW-1185">Reference proteome</keyword>
<evidence type="ECO:0000313" key="2">
    <source>
        <dbReference type="EMBL" id="VVT55240.1"/>
    </source>
</evidence>
<dbReference type="InterPro" id="IPR029044">
    <property type="entry name" value="Nucleotide-diphossugar_trans"/>
</dbReference>
<dbReference type="OrthoDB" id="2014201at2759"/>
<proteinExistence type="predicted"/>
<dbReference type="RefSeq" id="XP_031855103.1">
    <property type="nucleotide sequence ID" value="XM_031999212.1"/>
</dbReference>
<gene>
    <name evidence="2" type="ORF">SAPINGB_P004497</name>
</gene>
<dbReference type="GeneID" id="43583312"/>
<protein>
    <submittedName>
        <fullName evidence="2">Uncharacterized protein</fullName>
    </submittedName>
</protein>
<dbReference type="PANTHER" id="PTHR12239">
    <property type="entry name" value="PROTEIN CBG20215-RELATED"/>
    <property type="match status" value="1"/>
</dbReference>
<dbReference type="SUPFAM" id="SSF53448">
    <property type="entry name" value="Nucleotide-diphospho-sugar transferases"/>
    <property type="match status" value="1"/>
</dbReference>
<accession>A0A5E8BZW0</accession>
<name>A0A5E8BZW0_9ASCO</name>
<sequence>MPPARFTRTPRLLRLALVTLAVIALLFYIGSSSASSASSHLAPLTRPIIGSDGSTIFSFASKQPPSGSSAQGQHSPKVFSIDVKTSPPMDAPEQVVFAPTVYSYTGQTPDAEEDEKNFGIFAPMYALVSYAQGWPLVTKWFGGAANPQTAGGPWFHPNPVPAGGDPSTPRIPDKVPIVEAAPEVNHLKRIGVGSSINGRIYYTPEDPHTGANGRFFEEKRQKLRRQKGYHAIWGDGVMRRQTEEKHKDSLEEADYNGSKKTKFTPDDKIFSALDDTIDWSRFAYVQYVTDANYLCNALMAFEQLHKLNVRADKLLIYPSTWDNATFFEGNFSKDALAEDSILAEALPFSKYIESMLKSAVVNYGVSLQPLSLAPVISKPRNYIQSYAKYSMFNQTKYDRLLYIDPDGSIKRSLDHLFLLPRTTIAAPRAYWATEKSRLPQFTSKEESAAALTQSYGYYLLDPQIELLEPSNNVHAYIEKVLDSELAQTALKNEKAYEILLFNLIFKDEAMMLSPKGLTLPTSELRNKDLTHHQYLNLQETWNLNRILNETAYINFADETFPKPWVKPTGKEIRQSLPKCSLRSIVCLEQETWLNLYRDYELRRLTVCNMPLMMLNTTTGKYGLVPPIYSRGEEQRQAEIKRREEEQRKKKEEEEKKKKEEEEKKKKAEEDKKKAEEDKKKAEEDKKKAEEEEKKKAEEDKKKAEEDKKKAEEEEKKKKAEEEEKKKKAEEEEKKKKAEEEEKKKKAEEEENKKKVEEEEKKKKEEEEKKKSETGNTN</sequence>
<dbReference type="Gene3D" id="3.90.550.10">
    <property type="entry name" value="Spore Coat Polysaccharide Biosynthesis Protein SpsA, Chain A"/>
    <property type="match status" value="1"/>
</dbReference>